<evidence type="ECO:0000256" key="10">
    <source>
        <dbReference type="PROSITE-ProRule" id="PRU00076"/>
    </source>
</evidence>
<sequence length="436" mass="48077">MKPFLVGQCKIVMVLFGLLLISSSVSTGGKKLKAKCSTCKDISKNFYKALESTAKSNYGGGNTGWEEKSLGSYATSEVRLVEVIEKLCDESSKECHTVLEEHEEVVERFWFKEFAQKKTTDFYAYVCIEHLKLCCPNNTYGKECTPCPGGVNRPCNGNGACDGEGTREGTGKCRCYSGYQGEKCLECKDGFYEESSNETHTECKVCHISCKNICSEGGAKGCDECKEGWQDNEELGCQDVDECATAPCEENQYCSNTQGSYTCFSCDEACETCTGPGPKKCKECHSGFSQAEDSCLDDNECDLDTSLCSGENEMCKNTPGSYECACQTGFVRKDNVCVPPPKEKVESKRKLETPLNLKEELQKQLDKRHALDWSKYKNNPSVLGHFLVMGIYGLSCYFASDEDSQASTADEEEAGDVNVGDEQVDKTPENSSKEEL</sequence>
<dbReference type="InterPro" id="IPR009030">
    <property type="entry name" value="Growth_fac_rcpt_cys_sf"/>
</dbReference>
<dbReference type="SMART" id="SM00181">
    <property type="entry name" value="EGF"/>
    <property type="match status" value="4"/>
</dbReference>
<gene>
    <name evidence="14" type="ORF">ElyMa_003595400</name>
</gene>
<keyword evidence="9" id="KW-0325">Glycoprotein</keyword>
<dbReference type="PROSITE" id="PS00022">
    <property type="entry name" value="EGF_1"/>
    <property type="match status" value="1"/>
</dbReference>
<keyword evidence="4 12" id="KW-0732">Signal</keyword>
<dbReference type="InterPro" id="IPR000742">
    <property type="entry name" value="EGF"/>
</dbReference>
<dbReference type="InterPro" id="IPR018097">
    <property type="entry name" value="EGF_Ca-bd_CS"/>
</dbReference>
<evidence type="ECO:0000256" key="8">
    <source>
        <dbReference type="ARBA" id="ARBA00023157"/>
    </source>
</evidence>
<feature type="domain" description="EGF-like" evidence="13">
    <location>
        <begin position="145"/>
        <end position="185"/>
    </location>
</feature>
<dbReference type="CDD" id="cd00054">
    <property type="entry name" value="EGF_CA"/>
    <property type="match status" value="1"/>
</dbReference>
<evidence type="ECO:0000313" key="15">
    <source>
        <dbReference type="Proteomes" id="UP000762676"/>
    </source>
</evidence>
<keyword evidence="7" id="KW-0106">Calcium</keyword>
<reference evidence="14 15" key="1">
    <citation type="journal article" date="2021" name="Elife">
        <title>Chloroplast acquisition without the gene transfer in kleptoplastic sea slugs, Plakobranchus ocellatus.</title>
        <authorList>
            <person name="Maeda T."/>
            <person name="Takahashi S."/>
            <person name="Yoshida T."/>
            <person name="Shimamura S."/>
            <person name="Takaki Y."/>
            <person name="Nagai Y."/>
            <person name="Toyoda A."/>
            <person name="Suzuki Y."/>
            <person name="Arimoto A."/>
            <person name="Ishii H."/>
            <person name="Satoh N."/>
            <person name="Nishiyama T."/>
            <person name="Hasebe M."/>
            <person name="Maruyama T."/>
            <person name="Minagawa J."/>
            <person name="Obokata J."/>
            <person name="Shigenobu S."/>
        </authorList>
    </citation>
    <scope>NUCLEOTIDE SEQUENCE [LARGE SCALE GENOMIC DNA]</scope>
</reference>
<feature type="compositionally biased region" description="Basic and acidic residues" evidence="11">
    <location>
        <begin position="423"/>
        <end position="436"/>
    </location>
</feature>
<dbReference type="AlphaFoldDB" id="A0AAV4ESF8"/>
<evidence type="ECO:0000313" key="14">
    <source>
        <dbReference type="EMBL" id="GFR63111.1"/>
    </source>
</evidence>
<dbReference type="SMART" id="SM00179">
    <property type="entry name" value="EGF_CA"/>
    <property type="match status" value="2"/>
</dbReference>
<dbReference type="Pfam" id="PF07645">
    <property type="entry name" value="EGF_CA"/>
    <property type="match status" value="2"/>
</dbReference>
<name>A0AAV4ESF8_9GAST</name>
<dbReference type="InterPro" id="IPR006212">
    <property type="entry name" value="Furin_repeat"/>
</dbReference>
<dbReference type="CDD" id="cd00064">
    <property type="entry name" value="FU"/>
    <property type="match status" value="1"/>
</dbReference>
<organism evidence="14 15">
    <name type="scientific">Elysia marginata</name>
    <dbReference type="NCBI Taxonomy" id="1093978"/>
    <lineage>
        <taxon>Eukaryota</taxon>
        <taxon>Metazoa</taxon>
        <taxon>Spiralia</taxon>
        <taxon>Lophotrochozoa</taxon>
        <taxon>Mollusca</taxon>
        <taxon>Gastropoda</taxon>
        <taxon>Heterobranchia</taxon>
        <taxon>Euthyneura</taxon>
        <taxon>Panpulmonata</taxon>
        <taxon>Sacoglossa</taxon>
        <taxon>Placobranchoidea</taxon>
        <taxon>Plakobranchidae</taxon>
        <taxon>Elysia</taxon>
    </lineage>
</organism>
<dbReference type="GO" id="GO:0005783">
    <property type="term" value="C:endoplasmic reticulum"/>
    <property type="evidence" value="ECO:0007669"/>
    <property type="project" value="UniProtKB-SubCell"/>
</dbReference>
<dbReference type="InterPro" id="IPR002049">
    <property type="entry name" value="LE_dom"/>
</dbReference>
<comment type="caution">
    <text evidence="14">The sequence shown here is derived from an EMBL/GenBank/DDBJ whole genome shotgun (WGS) entry which is preliminary data.</text>
</comment>
<dbReference type="InterPro" id="IPR000152">
    <property type="entry name" value="EGF-type_Asp/Asn_hydroxyl_site"/>
</dbReference>
<evidence type="ECO:0000256" key="7">
    <source>
        <dbReference type="ARBA" id="ARBA00022837"/>
    </source>
</evidence>
<protein>
    <submittedName>
        <fullName evidence="14">Cysteine-rich with EGF-like domain protein 2</fullName>
    </submittedName>
</protein>
<feature type="signal peptide" evidence="12">
    <location>
        <begin position="1"/>
        <end position="27"/>
    </location>
</feature>
<feature type="region of interest" description="Disordered" evidence="11">
    <location>
        <begin position="405"/>
        <end position="436"/>
    </location>
</feature>
<dbReference type="PROSITE" id="PS50026">
    <property type="entry name" value="EGF_3"/>
    <property type="match status" value="2"/>
</dbReference>
<dbReference type="Pfam" id="PF11938">
    <property type="entry name" value="DUF3456"/>
    <property type="match status" value="1"/>
</dbReference>
<keyword evidence="15" id="KW-1185">Reference proteome</keyword>
<accession>A0AAV4ESF8</accession>
<feature type="compositionally biased region" description="Acidic residues" evidence="11">
    <location>
        <begin position="405"/>
        <end position="415"/>
    </location>
</feature>
<keyword evidence="6" id="KW-0256">Endoplasmic reticulum</keyword>
<evidence type="ECO:0000256" key="12">
    <source>
        <dbReference type="SAM" id="SignalP"/>
    </source>
</evidence>
<dbReference type="PANTHER" id="PTHR24039:SF28">
    <property type="entry name" value="EGF-LIKE DOMAIN-CONTAINING PROTEIN"/>
    <property type="match status" value="1"/>
</dbReference>
<feature type="chain" id="PRO_5043360400" evidence="12">
    <location>
        <begin position="28"/>
        <end position="436"/>
    </location>
</feature>
<dbReference type="PANTHER" id="PTHR24039">
    <property type="entry name" value="FIBRILLIN-RELATED"/>
    <property type="match status" value="1"/>
</dbReference>
<evidence type="ECO:0000256" key="1">
    <source>
        <dbReference type="ARBA" id="ARBA00004240"/>
    </source>
</evidence>
<keyword evidence="3 10" id="KW-0245">EGF-like domain</keyword>
<evidence type="ECO:0000256" key="6">
    <source>
        <dbReference type="ARBA" id="ARBA00022824"/>
    </source>
</evidence>
<evidence type="ECO:0000256" key="11">
    <source>
        <dbReference type="SAM" id="MobiDB-lite"/>
    </source>
</evidence>
<dbReference type="EMBL" id="BMAT01007386">
    <property type="protein sequence ID" value="GFR63111.1"/>
    <property type="molecule type" value="Genomic_DNA"/>
</dbReference>
<evidence type="ECO:0000256" key="2">
    <source>
        <dbReference type="ARBA" id="ARBA00005897"/>
    </source>
</evidence>
<dbReference type="Proteomes" id="UP000762676">
    <property type="component" value="Unassembled WGS sequence"/>
</dbReference>
<dbReference type="InterPro" id="IPR001881">
    <property type="entry name" value="EGF-like_Ca-bd_dom"/>
</dbReference>
<dbReference type="PROSITE" id="PS01248">
    <property type="entry name" value="EGF_LAM_1"/>
    <property type="match status" value="1"/>
</dbReference>
<dbReference type="SMART" id="SM00261">
    <property type="entry name" value="FU"/>
    <property type="match status" value="3"/>
</dbReference>
<keyword evidence="5" id="KW-0677">Repeat</keyword>
<evidence type="ECO:0000259" key="13">
    <source>
        <dbReference type="PROSITE" id="PS50026"/>
    </source>
</evidence>
<evidence type="ECO:0000256" key="4">
    <source>
        <dbReference type="ARBA" id="ARBA00022729"/>
    </source>
</evidence>
<dbReference type="SUPFAM" id="SSF57184">
    <property type="entry name" value="Growth factor receptor domain"/>
    <property type="match status" value="1"/>
</dbReference>
<feature type="disulfide bond" evidence="10">
    <location>
        <begin position="175"/>
        <end position="184"/>
    </location>
</feature>
<dbReference type="InterPro" id="IPR021852">
    <property type="entry name" value="DUF3456"/>
</dbReference>
<dbReference type="PROSITE" id="PS01187">
    <property type="entry name" value="EGF_CA"/>
    <property type="match status" value="2"/>
</dbReference>
<evidence type="ECO:0000256" key="3">
    <source>
        <dbReference type="ARBA" id="ARBA00022536"/>
    </source>
</evidence>
<comment type="similarity">
    <text evidence="2">Belongs to the CRELD family.</text>
</comment>
<dbReference type="GO" id="GO:0005509">
    <property type="term" value="F:calcium ion binding"/>
    <property type="evidence" value="ECO:0007669"/>
    <property type="project" value="InterPro"/>
</dbReference>
<evidence type="ECO:0000256" key="9">
    <source>
        <dbReference type="ARBA" id="ARBA00023180"/>
    </source>
</evidence>
<dbReference type="PROSITE" id="PS01186">
    <property type="entry name" value="EGF_2"/>
    <property type="match status" value="1"/>
</dbReference>
<feature type="domain" description="EGF-like" evidence="13">
    <location>
        <begin position="297"/>
        <end position="338"/>
    </location>
</feature>
<dbReference type="InterPro" id="IPR049883">
    <property type="entry name" value="NOTCH1_EGF-like"/>
</dbReference>
<dbReference type="PROSITE" id="PS00010">
    <property type="entry name" value="ASX_HYDROXYL"/>
    <property type="match status" value="1"/>
</dbReference>
<comment type="caution">
    <text evidence="10">Lacks conserved residue(s) required for the propagation of feature annotation.</text>
</comment>
<proteinExistence type="inferred from homology"/>
<dbReference type="Gene3D" id="2.10.25.10">
    <property type="entry name" value="Laminin"/>
    <property type="match status" value="1"/>
</dbReference>
<comment type="subcellular location">
    <subcellularLocation>
        <location evidence="1">Endoplasmic reticulum</location>
    </subcellularLocation>
</comment>
<evidence type="ECO:0000256" key="5">
    <source>
        <dbReference type="ARBA" id="ARBA00022737"/>
    </source>
</evidence>
<keyword evidence="8 10" id="KW-1015">Disulfide bond</keyword>